<proteinExistence type="predicted"/>
<evidence type="ECO:0000313" key="2">
    <source>
        <dbReference type="Proteomes" id="UP000317648"/>
    </source>
</evidence>
<gene>
    <name evidence="1" type="ORF">Pla8534_62200</name>
</gene>
<reference evidence="1 2" key="1">
    <citation type="submission" date="2019-02" db="EMBL/GenBank/DDBJ databases">
        <title>Deep-cultivation of Planctomycetes and their phenomic and genomic characterization uncovers novel biology.</title>
        <authorList>
            <person name="Wiegand S."/>
            <person name="Jogler M."/>
            <person name="Boedeker C."/>
            <person name="Pinto D."/>
            <person name="Vollmers J."/>
            <person name="Rivas-Marin E."/>
            <person name="Kohn T."/>
            <person name="Peeters S.H."/>
            <person name="Heuer A."/>
            <person name="Rast P."/>
            <person name="Oberbeckmann S."/>
            <person name="Bunk B."/>
            <person name="Jeske O."/>
            <person name="Meyerdierks A."/>
            <person name="Storesund J.E."/>
            <person name="Kallscheuer N."/>
            <person name="Luecker S."/>
            <person name="Lage O.M."/>
            <person name="Pohl T."/>
            <person name="Merkel B.J."/>
            <person name="Hornburger P."/>
            <person name="Mueller R.-W."/>
            <person name="Bruemmer F."/>
            <person name="Labrenz M."/>
            <person name="Spormann A.M."/>
            <person name="Op den Camp H."/>
            <person name="Overmann J."/>
            <person name="Amann R."/>
            <person name="Jetten M.S.M."/>
            <person name="Mascher T."/>
            <person name="Medema M.H."/>
            <person name="Devos D.P."/>
            <person name="Kaster A.-K."/>
            <person name="Ovreas L."/>
            <person name="Rohde M."/>
            <person name="Galperin M.Y."/>
            <person name="Jogler C."/>
        </authorList>
    </citation>
    <scope>NUCLEOTIDE SEQUENCE [LARGE SCALE GENOMIC DNA]</scope>
    <source>
        <strain evidence="1 2">Pla85_3_4</strain>
    </source>
</reference>
<dbReference type="Proteomes" id="UP000317648">
    <property type="component" value="Chromosome"/>
</dbReference>
<dbReference type="RefSeq" id="WP_145057540.1">
    <property type="nucleotide sequence ID" value="NZ_CP036433.1"/>
</dbReference>
<dbReference type="EMBL" id="CP036433">
    <property type="protein sequence ID" value="QDU98353.1"/>
    <property type="molecule type" value="Genomic_DNA"/>
</dbReference>
<protein>
    <submittedName>
        <fullName evidence="1">Uncharacterized protein</fullName>
    </submittedName>
</protein>
<sequence>MRVASTSERLRKKVKESSPIVQERLASYGQAQLVFHGEQDNQEVICWFAEPEMTARLTVGQEVVVRGRFEGEIVFPLQHFTDKGAVEADGGFSYNLIDCRILPK</sequence>
<dbReference type="AlphaFoldDB" id="A0A518E2R5"/>
<accession>A0A518E2R5</accession>
<name>A0A518E2R5_9BACT</name>
<evidence type="ECO:0000313" key="1">
    <source>
        <dbReference type="EMBL" id="QDU98353.1"/>
    </source>
</evidence>
<organism evidence="1 2">
    <name type="scientific">Lignipirellula cremea</name>
    <dbReference type="NCBI Taxonomy" id="2528010"/>
    <lineage>
        <taxon>Bacteria</taxon>
        <taxon>Pseudomonadati</taxon>
        <taxon>Planctomycetota</taxon>
        <taxon>Planctomycetia</taxon>
        <taxon>Pirellulales</taxon>
        <taxon>Pirellulaceae</taxon>
        <taxon>Lignipirellula</taxon>
    </lineage>
</organism>
<dbReference type="KEGG" id="lcre:Pla8534_62200"/>
<keyword evidence="2" id="KW-1185">Reference proteome</keyword>